<sequence>MSRQFVRSVIKNLKGEVCHLMSNSLKGREHEMFHSRLEKNFAYNMGDGKCARAALGMDIYNALCPTATEEDKTNAAKVCITNELLQTFLLVTDDIMDNATTRRGKPCWYKLDGIGLSAINDGLLLDSAIDQLIRSVISNHPKKDAILRDVNETKRVTIIGQTLDSLMAGIDGCTWERYKQVVAHKTSHYTYLLPLQLGFHLADRVDYKELDDYLDIFGDHTITGKTPTDIAEGKCTWISCKALDIMRDPKTNQNLLKEFTNNFNKEDDKCVARVKEIFTDLKLDSEFKKFEKTESDEMEKLLEQIQVNEVRPILQDTLAQLSGRKN</sequence>
<dbReference type="PANTHER" id="PTHR11525:SF0">
    <property type="entry name" value="FARNESYL PYROPHOSPHATE SYNTHASE"/>
    <property type="match status" value="1"/>
</dbReference>
<dbReference type="SFLD" id="SFLDS00005">
    <property type="entry name" value="Isoprenoid_Synthase_Type_I"/>
    <property type="match status" value="1"/>
</dbReference>
<dbReference type="AlphaFoldDB" id="A0A811L589"/>
<comment type="caution">
    <text evidence="8">The sequence shown here is derived from an EMBL/GenBank/DDBJ whole genome shotgun (WGS) entry which is preliminary data.</text>
</comment>
<evidence type="ECO:0000256" key="3">
    <source>
        <dbReference type="ARBA" id="ARBA00022723"/>
    </source>
</evidence>
<dbReference type="GO" id="GO:0004161">
    <property type="term" value="F:dimethylallyltranstransferase activity"/>
    <property type="evidence" value="ECO:0007669"/>
    <property type="project" value="TreeGrafter"/>
</dbReference>
<keyword evidence="2 7" id="KW-0808">Transferase</keyword>
<name>A0A811L589_9BILA</name>
<gene>
    <name evidence="8" type="ORF">BOKJ2_LOCUS9848</name>
</gene>
<evidence type="ECO:0000256" key="5">
    <source>
        <dbReference type="ARBA" id="ARBA00033740"/>
    </source>
</evidence>
<dbReference type="PANTHER" id="PTHR11525">
    <property type="entry name" value="FARNESYL-PYROPHOSPHATE SYNTHETASE"/>
    <property type="match status" value="1"/>
</dbReference>
<dbReference type="Proteomes" id="UP000614601">
    <property type="component" value="Unassembled WGS sequence"/>
</dbReference>
<dbReference type="EMBL" id="CAJFCW020000005">
    <property type="protein sequence ID" value="CAG9116900.1"/>
    <property type="molecule type" value="Genomic_DNA"/>
</dbReference>
<dbReference type="InterPro" id="IPR008949">
    <property type="entry name" value="Isoprenoid_synthase_dom_sf"/>
</dbReference>
<keyword evidence="9" id="KW-1185">Reference proteome</keyword>
<evidence type="ECO:0000313" key="9">
    <source>
        <dbReference type="Proteomes" id="UP000614601"/>
    </source>
</evidence>
<dbReference type="InterPro" id="IPR039702">
    <property type="entry name" value="FPS1-like"/>
</dbReference>
<dbReference type="Proteomes" id="UP000783686">
    <property type="component" value="Unassembled WGS sequence"/>
</dbReference>
<dbReference type="SUPFAM" id="SSF48576">
    <property type="entry name" value="Terpenoid synthases"/>
    <property type="match status" value="1"/>
</dbReference>
<dbReference type="GO" id="GO:0046872">
    <property type="term" value="F:metal ion binding"/>
    <property type="evidence" value="ECO:0007669"/>
    <property type="project" value="UniProtKB-KW"/>
</dbReference>
<evidence type="ECO:0000256" key="1">
    <source>
        <dbReference type="ARBA" id="ARBA00001946"/>
    </source>
</evidence>
<organism evidence="8 9">
    <name type="scientific">Bursaphelenchus okinawaensis</name>
    <dbReference type="NCBI Taxonomy" id="465554"/>
    <lineage>
        <taxon>Eukaryota</taxon>
        <taxon>Metazoa</taxon>
        <taxon>Ecdysozoa</taxon>
        <taxon>Nematoda</taxon>
        <taxon>Chromadorea</taxon>
        <taxon>Rhabditida</taxon>
        <taxon>Tylenchina</taxon>
        <taxon>Tylenchomorpha</taxon>
        <taxon>Aphelenchoidea</taxon>
        <taxon>Aphelenchoididae</taxon>
        <taxon>Bursaphelenchus</taxon>
    </lineage>
</organism>
<reference evidence="8" key="1">
    <citation type="submission" date="2020-09" db="EMBL/GenBank/DDBJ databases">
        <authorList>
            <person name="Kikuchi T."/>
        </authorList>
    </citation>
    <scope>NUCLEOTIDE SEQUENCE</scope>
    <source>
        <strain evidence="8">SH1</strain>
    </source>
</reference>
<evidence type="ECO:0000256" key="4">
    <source>
        <dbReference type="ARBA" id="ARBA00022842"/>
    </source>
</evidence>
<comment type="cofactor">
    <cofactor evidence="1">
        <name>Mg(2+)</name>
        <dbReference type="ChEBI" id="CHEBI:18420"/>
    </cofactor>
</comment>
<keyword evidence="4" id="KW-0460">Magnesium</keyword>
<dbReference type="GO" id="GO:0042811">
    <property type="term" value="P:pheromone biosynthetic process"/>
    <property type="evidence" value="ECO:0007669"/>
    <property type="project" value="UniProtKB-ARBA"/>
</dbReference>
<dbReference type="PROSITE" id="PS00723">
    <property type="entry name" value="POLYPRENYL_SYNTHASE_1"/>
    <property type="match status" value="1"/>
</dbReference>
<dbReference type="Gene3D" id="1.10.600.10">
    <property type="entry name" value="Farnesyl Diphosphate Synthase"/>
    <property type="match status" value="1"/>
</dbReference>
<evidence type="ECO:0000256" key="6">
    <source>
        <dbReference type="ARBA" id="ARBA00034546"/>
    </source>
</evidence>
<evidence type="ECO:0000256" key="7">
    <source>
        <dbReference type="RuleBase" id="RU004466"/>
    </source>
</evidence>
<dbReference type="OrthoDB" id="10257492at2759"/>
<evidence type="ECO:0000313" key="8">
    <source>
        <dbReference type="EMBL" id="CAD5222847.1"/>
    </source>
</evidence>
<dbReference type="GO" id="GO:0005737">
    <property type="term" value="C:cytoplasm"/>
    <property type="evidence" value="ECO:0007669"/>
    <property type="project" value="TreeGrafter"/>
</dbReference>
<comment type="similarity">
    <text evidence="7">Belongs to the FPP/GGPP synthase family.</text>
</comment>
<keyword evidence="3" id="KW-0479">Metal-binding</keyword>
<dbReference type="Pfam" id="PF00348">
    <property type="entry name" value="polyprenyl_synt"/>
    <property type="match status" value="1"/>
</dbReference>
<dbReference type="GO" id="GO:0045337">
    <property type="term" value="P:farnesyl diphosphate biosynthetic process"/>
    <property type="evidence" value="ECO:0007669"/>
    <property type="project" value="TreeGrafter"/>
</dbReference>
<evidence type="ECO:0000256" key="2">
    <source>
        <dbReference type="ARBA" id="ARBA00022679"/>
    </source>
</evidence>
<comment type="pathway">
    <text evidence="5">Pheromone biosynthesis.</text>
</comment>
<dbReference type="InterPro" id="IPR033749">
    <property type="entry name" value="Polyprenyl_synt_CS"/>
</dbReference>
<dbReference type="GO" id="GO:0004337">
    <property type="term" value="F:(2E,6E)-farnesyl diphosphate synthase activity"/>
    <property type="evidence" value="ECO:0007669"/>
    <property type="project" value="TreeGrafter"/>
</dbReference>
<proteinExistence type="inferred from homology"/>
<dbReference type="InterPro" id="IPR000092">
    <property type="entry name" value="Polyprenyl_synt"/>
</dbReference>
<accession>A0A811L589</accession>
<dbReference type="EMBL" id="CAJFDH010000005">
    <property type="protein sequence ID" value="CAD5222847.1"/>
    <property type="molecule type" value="Genomic_DNA"/>
</dbReference>
<protein>
    <recommendedName>
        <fullName evidence="6">Farnesyl pyrophosphate synthase</fullName>
    </recommendedName>
</protein>